<reference evidence="2" key="1">
    <citation type="journal article" date="2023" name="Mol. Phylogenet. Evol.">
        <title>Genome-scale phylogeny and comparative genomics of the fungal order Sordariales.</title>
        <authorList>
            <person name="Hensen N."/>
            <person name="Bonometti L."/>
            <person name="Westerberg I."/>
            <person name="Brannstrom I.O."/>
            <person name="Guillou S."/>
            <person name="Cros-Aarteil S."/>
            <person name="Calhoun S."/>
            <person name="Haridas S."/>
            <person name="Kuo A."/>
            <person name="Mondo S."/>
            <person name="Pangilinan J."/>
            <person name="Riley R."/>
            <person name="LaButti K."/>
            <person name="Andreopoulos B."/>
            <person name="Lipzen A."/>
            <person name="Chen C."/>
            <person name="Yan M."/>
            <person name="Daum C."/>
            <person name="Ng V."/>
            <person name="Clum A."/>
            <person name="Steindorff A."/>
            <person name="Ohm R.A."/>
            <person name="Martin F."/>
            <person name="Silar P."/>
            <person name="Natvig D.O."/>
            <person name="Lalanne C."/>
            <person name="Gautier V."/>
            <person name="Ament-Velasquez S.L."/>
            <person name="Kruys A."/>
            <person name="Hutchinson M.I."/>
            <person name="Powell A.J."/>
            <person name="Barry K."/>
            <person name="Miller A.N."/>
            <person name="Grigoriev I.V."/>
            <person name="Debuchy R."/>
            <person name="Gladieux P."/>
            <person name="Hiltunen Thoren M."/>
            <person name="Johannesson H."/>
        </authorList>
    </citation>
    <scope>NUCLEOTIDE SEQUENCE</scope>
    <source>
        <strain evidence="2">CBS 123565</strain>
    </source>
</reference>
<proteinExistence type="predicted"/>
<organism evidence="2 3">
    <name type="scientific">Trichocladium antarcticum</name>
    <dbReference type="NCBI Taxonomy" id="1450529"/>
    <lineage>
        <taxon>Eukaryota</taxon>
        <taxon>Fungi</taxon>
        <taxon>Dikarya</taxon>
        <taxon>Ascomycota</taxon>
        <taxon>Pezizomycotina</taxon>
        <taxon>Sordariomycetes</taxon>
        <taxon>Sordariomycetidae</taxon>
        <taxon>Sordariales</taxon>
        <taxon>Chaetomiaceae</taxon>
        <taxon>Trichocladium</taxon>
    </lineage>
</organism>
<feature type="compositionally biased region" description="Polar residues" evidence="1">
    <location>
        <begin position="85"/>
        <end position="94"/>
    </location>
</feature>
<sequence length="116" mass="12256">MRLALTTWSTSPSTSIVLTGSVSATGPWRGFTLTCNYVFEAGAAYSGVAHACVLVPGGPVCHTDDGPNRTCAWGLQHTPQERGNPVSSSVQVRTGSPIPWSARNVRLRRPSSGPTF</sequence>
<feature type="region of interest" description="Disordered" evidence="1">
    <location>
        <begin position="79"/>
        <end position="116"/>
    </location>
</feature>
<dbReference type="EMBL" id="MU853405">
    <property type="protein sequence ID" value="KAK4135712.1"/>
    <property type="molecule type" value="Genomic_DNA"/>
</dbReference>
<protein>
    <submittedName>
        <fullName evidence="2">Uncharacterized protein</fullName>
    </submittedName>
</protein>
<gene>
    <name evidence="2" type="ORF">BT67DRAFT_493346</name>
</gene>
<evidence type="ECO:0000313" key="3">
    <source>
        <dbReference type="Proteomes" id="UP001304895"/>
    </source>
</evidence>
<dbReference type="Proteomes" id="UP001304895">
    <property type="component" value="Unassembled WGS sequence"/>
</dbReference>
<evidence type="ECO:0000313" key="2">
    <source>
        <dbReference type="EMBL" id="KAK4135712.1"/>
    </source>
</evidence>
<dbReference type="AlphaFoldDB" id="A0AAN6ZES9"/>
<evidence type="ECO:0000256" key="1">
    <source>
        <dbReference type="SAM" id="MobiDB-lite"/>
    </source>
</evidence>
<name>A0AAN6ZES9_9PEZI</name>
<accession>A0AAN6ZES9</accession>
<keyword evidence="3" id="KW-1185">Reference proteome</keyword>
<reference evidence="2" key="2">
    <citation type="submission" date="2023-05" db="EMBL/GenBank/DDBJ databases">
        <authorList>
            <consortium name="Lawrence Berkeley National Laboratory"/>
            <person name="Steindorff A."/>
            <person name="Hensen N."/>
            <person name="Bonometti L."/>
            <person name="Westerberg I."/>
            <person name="Brannstrom I.O."/>
            <person name="Guillou S."/>
            <person name="Cros-Aarteil S."/>
            <person name="Calhoun S."/>
            <person name="Haridas S."/>
            <person name="Kuo A."/>
            <person name="Mondo S."/>
            <person name="Pangilinan J."/>
            <person name="Riley R."/>
            <person name="Labutti K."/>
            <person name="Andreopoulos B."/>
            <person name="Lipzen A."/>
            <person name="Chen C."/>
            <person name="Yanf M."/>
            <person name="Daum C."/>
            <person name="Ng V."/>
            <person name="Clum A."/>
            <person name="Ohm R."/>
            <person name="Martin F."/>
            <person name="Silar P."/>
            <person name="Natvig D."/>
            <person name="Lalanne C."/>
            <person name="Gautier V."/>
            <person name="Ament-Velasquez S.L."/>
            <person name="Kruys A."/>
            <person name="Hutchinson M.I."/>
            <person name="Powell A.J."/>
            <person name="Barry K."/>
            <person name="Miller A.N."/>
            <person name="Grigoriev I.V."/>
            <person name="Debuchy R."/>
            <person name="Gladieux P."/>
            <person name="Thoren M.H."/>
            <person name="Johannesson H."/>
        </authorList>
    </citation>
    <scope>NUCLEOTIDE SEQUENCE</scope>
    <source>
        <strain evidence="2">CBS 123565</strain>
    </source>
</reference>
<comment type="caution">
    <text evidence="2">The sequence shown here is derived from an EMBL/GenBank/DDBJ whole genome shotgun (WGS) entry which is preliminary data.</text>
</comment>